<dbReference type="Gene3D" id="1.50.10.10">
    <property type="match status" value="1"/>
</dbReference>
<feature type="active site" evidence="13">
    <location>
        <position position="466"/>
    </location>
</feature>
<gene>
    <name evidence="16" type="ORF">ZIOFF_053816</name>
</gene>
<keyword evidence="5 14" id="KW-0732">Signal</keyword>
<evidence type="ECO:0000256" key="10">
    <source>
        <dbReference type="ARBA" id="ARBA00023295"/>
    </source>
</evidence>
<dbReference type="InterPro" id="IPR033126">
    <property type="entry name" value="Glyco_hydro_9_Asp/Glu_AS"/>
</dbReference>
<dbReference type="AlphaFoldDB" id="A0A8J5KD72"/>
<sequence>MSSTTSLLTTAILLLLLSDASAGGYNYREALDKSLLFFEAQRSGKLPAVHRVPWRGDSGLRDGFGEGVDLVGGYYDSGDHVKFGLPMAYAVTMLAWGVVEFEKEILAAGQLDHALDAIRWGTDYFLKAHNQPDILWVQVGDGDTDHLCWERAEDMDTPRTAYKIDCDHPGSEVAAETAAALAAATVAFKPYDSEYSDLLILHARQLFTFADTYRGRYDNSVQSVRKYYPSSTGYSDELLWAAAWLFEATNDKYYLNYVAKNAAFLGGTGWAVTEFSWDNKYAGLQLLLTKVLNNGDGESHSGVLKQYKAKAEYFLCACLQKNNGGDNVDMTPGGLLYFQEWQNLQYVSSAAFLMVVYSHHLTMENAILTCPGGQVTPGFILNFAQSQADYILGENPKSMSYLVGYGDNYPTHVHHRGASILSIHALPEKVGCIDGFDNWYANKKSNPNIIEGALVGGPNSNDEFYDERDMYEQNEASVGGNAPLVGLFAVLDSLATSPDTVKNKTKSHPKPNGEPPVKFIHAITNTWTHQGKQYYRHVVTVKNTGTLAISYLELKIEGLTGPLWGLSATHEQKIYELPSWLKQVEAGSKFEFVYIQGGQQAKVSLVRYTEAT</sequence>
<dbReference type="EMBL" id="JACMSC010000015">
    <property type="protein sequence ID" value="KAG6485282.1"/>
    <property type="molecule type" value="Genomic_DNA"/>
</dbReference>
<keyword evidence="6 12" id="KW-0378">Hydrolase</keyword>
<keyword evidence="17" id="KW-1185">Reference proteome</keyword>
<dbReference type="SMART" id="SM01063">
    <property type="entry name" value="CBM49"/>
    <property type="match status" value="1"/>
</dbReference>
<evidence type="ECO:0000256" key="8">
    <source>
        <dbReference type="ARBA" id="ARBA00023180"/>
    </source>
</evidence>
<evidence type="ECO:0000256" key="3">
    <source>
        <dbReference type="ARBA" id="ARBA00007072"/>
    </source>
</evidence>
<evidence type="ECO:0000256" key="1">
    <source>
        <dbReference type="ARBA" id="ARBA00000966"/>
    </source>
</evidence>
<evidence type="ECO:0000256" key="12">
    <source>
        <dbReference type="PROSITE-ProRule" id="PRU10059"/>
    </source>
</evidence>
<keyword evidence="9 12" id="KW-0119">Carbohydrate metabolism</keyword>
<dbReference type="Proteomes" id="UP000734854">
    <property type="component" value="Unassembled WGS sequence"/>
</dbReference>
<feature type="chain" id="PRO_5035342717" description="Endoglucanase" evidence="14">
    <location>
        <begin position="23"/>
        <end position="612"/>
    </location>
</feature>
<dbReference type="Pfam" id="PF09478">
    <property type="entry name" value="CBM49"/>
    <property type="match status" value="1"/>
</dbReference>
<dbReference type="EC" id="3.2.1.4" evidence="14"/>
<dbReference type="SUPFAM" id="SSF48208">
    <property type="entry name" value="Six-hairpin glycosidases"/>
    <property type="match status" value="1"/>
</dbReference>
<feature type="active site" evidence="13">
    <location>
        <position position="475"/>
    </location>
</feature>
<accession>A0A8J5KD72</accession>
<dbReference type="GO" id="GO:0008810">
    <property type="term" value="F:cellulase activity"/>
    <property type="evidence" value="ECO:0007669"/>
    <property type="project" value="UniProtKB-EC"/>
</dbReference>
<evidence type="ECO:0000256" key="9">
    <source>
        <dbReference type="ARBA" id="ARBA00023277"/>
    </source>
</evidence>
<keyword evidence="7 14" id="KW-0136">Cellulose degradation</keyword>
<feature type="active site" evidence="12">
    <location>
        <position position="414"/>
    </location>
</feature>
<dbReference type="InterPro" id="IPR018221">
    <property type="entry name" value="Glyco_hydro_9_His_AS"/>
</dbReference>
<name>A0A8J5KD72_ZINOF</name>
<keyword evidence="8" id="KW-0325">Glycoprotein</keyword>
<feature type="signal peptide" evidence="14">
    <location>
        <begin position="1"/>
        <end position="22"/>
    </location>
</feature>
<dbReference type="InterPro" id="IPR008928">
    <property type="entry name" value="6-hairpin_glycosidase_sf"/>
</dbReference>
<dbReference type="PANTHER" id="PTHR22298">
    <property type="entry name" value="ENDO-1,4-BETA-GLUCANASE"/>
    <property type="match status" value="1"/>
</dbReference>
<evidence type="ECO:0000256" key="11">
    <source>
        <dbReference type="ARBA" id="ARBA00023326"/>
    </source>
</evidence>
<evidence type="ECO:0000256" key="14">
    <source>
        <dbReference type="RuleBase" id="RU361166"/>
    </source>
</evidence>
<evidence type="ECO:0000256" key="5">
    <source>
        <dbReference type="ARBA" id="ARBA00022729"/>
    </source>
</evidence>
<keyword evidence="4" id="KW-0964">Secreted</keyword>
<evidence type="ECO:0000313" key="16">
    <source>
        <dbReference type="EMBL" id="KAG6485282.1"/>
    </source>
</evidence>
<evidence type="ECO:0000256" key="7">
    <source>
        <dbReference type="ARBA" id="ARBA00023001"/>
    </source>
</evidence>
<dbReference type="FunFam" id="1.50.10.10:FF:000020">
    <property type="entry name" value="Endoglucanase"/>
    <property type="match status" value="1"/>
</dbReference>
<dbReference type="PROSITE" id="PS00698">
    <property type="entry name" value="GH9_3"/>
    <property type="match status" value="1"/>
</dbReference>
<dbReference type="GO" id="GO:0005576">
    <property type="term" value="C:extracellular region"/>
    <property type="evidence" value="ECO:0007669"/>
    <property type="project" value="UniProtKB-SubCell"/>
</dbReference>
<dbReference type="Pfam" id="PF00759">
    <property type="entry name" value="Glyco_hydro_9"/>
    <property type="match status" value="1"/>
</dbReference>
<dbReference type="GO" id="GO:0030246">
    <property type="term" value="F:carbohydrate binding"/>
    <property type="evidence" value="ECO:0007669"/>
    <property type="project" value="InterPro"/>
</dbReference>
<reference evidence="16 17" key="1">
    <citation type="submission" date="2020-08" db="EMBL/GenBank/DDBJ databases">
        <title>Plant Genome Project.</title>
        <authorList>
            <person name="Zhang R.-G."/>
        </authorList>
    </citation>
    <scope>NUCLEOTIDE SEQUENCE [LARGE SCALE GENOMIC DNA]</scope>
    <source>
        <tissue evidence="16">Rhizome</tissue>
    </source>
</reference>
<dbReference type="GO" id="GO:0030245">
    <property type="term" value="P:cellulose catabolic process"/>
    <property type="evidence" value="ECO:0007669"/>
    <property type="project" value="UniProtKB-KW"/>
</dbReference>
<evidence type="ECO:0000313" key="17">
    <source>
        <dbReference type="Proteomes" id="UP000734854"/>
    </source>
</evidence>
<dbReference type="PROSITE" id="PS00592">
    <property type="entry name" value="GH9_2"/>
    <property type="match status" value="1"/>
</dbReference>
<protein>
    <recommendedName>
        <fullName evidence="14">Endoglucanase</fullName>
        <ecNumber evidence="14">3.2.1.4</ecNumber>
    </recommendedName>
</protein>
<feature type="domain" description="Carbohydrate binding" evidence="15">
    <location>
        <begin position="517"/>
        <end position="599"/>
    </location>
</feature>
<keyword evidence="10 12" id="KW-0326">Glycosidase</keyword>
<comment type="catalytic activity">
    <reaction evidence="1 14">
        <text>Endohydrolysis of (1-&gt;4)-beta-D-glucosidic linkages in cellulose, lichenin and cereal beta-D-glucans.</text>
        <dbReference type="EC" id="3.2.1.4"/>
    </reaction>
</comment>
<proteinExistence type="inferred from homology"/>
<comment type="caution">
    <text evidence="16">The sequence shown here is derived from an EMBL/GenBank/DDBJ whole genome shotgun (WGS) entry which is preliminary data.</text>
</comment>
<dbReference type="InterPro" id="IPR012341">
    <property type="entry name" value="6hp_glycosidase-like_sf"/>
</dbReference>
<evidence type="ECO:0000256" key="13">
    <source>
        <dbReference type="PROSITE-ProRule" id="PRU10060"/>
    </source>
</evidence>
<dbReference type="InterPro" id="IPR019028">
    <property type="entry name" value="CBM_49"/>
</dbReference>
<evidence type="ECO:0000256" key="2">
    <source>
        <dbReference type="ARBA" id="ARBA00004613"/>
    </source>
</evidence>
<keyword evidence="11 12" id="KW-0624">Polysaccharide degradation</keyword>
<comment type="subcellular location">
    <subcellularLocation>
        <location evidence="2">Secreted</location>
    </subcellularLocation>
</comment>
<dbReference type="InterPro" id="IPR001701">
    <property type="entry name" value="Glyco_hydro_9"/>
</dbReference>
<comment type="similarity">
    <text evidence="3 12 14">Belongs to the glycosyl hydrolase 9 (cellulase E) family.</text>
</comment>
<organism evidence="16 17">
    <name type="scientific">Zingiber officinale</name>
    <name type="common">Ginger</name>
    <name type="synonym">Amomum zingiber</name>
    <dbReference type="NCBI Taxonomy" id="94328"/>
    <lineage>
        <taxon>Eukaryota</taxon>
        <taxon>Viridiplantae</taxon>
        <taxon>Streptophyta</taxon>
        <taxon>Embryophyta</taxon>
        <taxon>Tracheophyta</taxon>
        <taxon>Spermatophyta</taxon>
        <taxon>Magnoliopsida</taxon>
        <taxon>Liliopsida</taxon>
        <taxon>Zingiberales</taxon>
        <taxon>Zingiberaceae</taxon>
        <taxon>Zingiber</taxon>
    </lineage>
</organism>
<evidence type="ECO:0000256" key="6">
    <source>
        <dbReference type="ARBA" id="ARBA00022801"/>
    </source>
</evidence>
<evidence type="ECO:0000256" key="4">
    <source>
        <dbReference type="ARBA" id="ARBA00022525"/>
    </source>
</evidence>
<evidence type="ECO:0000259" key="15">
    <source>
        <dbReference type="SMART" id="SM01063"/>
    </source>
</evidence>